<dbReference type="EMBL" id="KN831791">
    <property type="protein sequence ID" value="KIM38305.1"/>
    <property type="molecule type" value="Genomic_DNA"/>
</dbReference>
<reference evidence="2" key="2">
    <citation type="submission" date="2015-01" db="EMBL/GenBank/DDBJ databases">
        <title>Evolutionary Origins and Diversification of the Mycorrhizal Mutualists.</title>
        <authorList>
            <consortium name="DOE Joint Genome Institute"/>
            <consortium name="Mycorrhizal Genomics Consortium"/>
            <person name="Kohler A."/>
            <person name="Kuo A."/>
            <person name="Nagy L.G."/>
            <person name="Floudas D."/>
            <person name="Copeland A."/>
            <person name="Barry K.W."/>
            <person name="Cichocki N."/>
            <person name="Veneault-Fourrey C."/>
            <person name="LaButti K."/>
            <person name="Lindquist E.A."/>
            <person name="Lipzen A."/>
            <person name="Lundell T."/>
            <person name="Morin E."/>
            <person name="Murat C."/>
            <person name="Riley R."/>
            <person name="Ohm R."/>
            <person name="Sun H."/>
            <person name="Tunlid A."/>
            <person name="Henrissat B."/>
            <person name="Grigoriev I.V."/>
            <person name="Hibbett D.S."/>
            <person name="Martin F."/>
        </authorList>
    </citation>
    <scope>NUCLEOTIDE SEQUENCE [LARGE SCALE GENOMIC DNA]</scope>
    <source>
        <strain evidence="2">h7</strain>
    </source>
</reference>
<accession>A0A0C3BNR0</accession>
<dbReference type="STRING" id="686832.A0A0C3BNR0"/>
<evidence type="ECO:0000313" key="1">
    <source>
        <dbReference type="EMBL" id="KIM38305.1"/>
    </source>
</evidence>
<keyword evidence="2" id="KW-1185">Reference proteome</keyword>
<sequence>MSSHENSDLTNSFFRGCTESTEINSTNLQTALDAHRIAAFTIAQKRRSIPDFEELEKAETEPEDELKLINERITLLGDNHLKDLERLYTIQAINYKAEVKDQYVSFNESELEVPGTEPSVIEEIFANGPVKEFSIENTWNNDYDLIRYTYLSQVLGLQKRRQQIQAQRERERKEFEKQFPQTTEEFESKPMDMQIRVARFLTAEKAQKEKLLSEFDWAWRQTEALEKIFKADQLFASEVRSMLLSVVQSSRDPRRL</sequence>
<proteinExistence type="predicted"/>
<organism evidence="1 2">
    <name type="scientific">Hebeloma cylindrosporum</name>
    <dbReference type="NCBI Taxonomy" id="76867"/>
    <lineage>
        <taxon>Eukaryota</taxon>
        <taxon>Fungi</taxon>
        <taxon>Dikarya</taxon>
        <taxon>Basidiomycota</taxon>
        <taxon>Agaricomycotina</taxon>
        <taxon>Agaricomycetes</taxon>
        <taxon>Agaricomycetidae</taxon>
        <taxon>Agaricales</taxon>
        <taxon>Agaricineae</taxon>
        <taxon>Hymenogastraceae</taxon>
        <taxon>Hebeloma</taxon>
    </lineage>
</organism>
<dbReference type="Proteomes" id="UP000053424">
    <property type="component" value="Unassembled WGS sequence"/>
</dbReference>
<evidence type="ECO:0000313" key="2">
    <source>
        <dbReference type="Proteomes" id="UP000053424"/>
    </source>
</evidence>
<dbReference type="AlphaFoldDB" id="A0A0C3BNR0"/>
<gene>
    <name evidence="1" type="ORF">M413DRAFT_244181</name>
</gene>
<dbReference type="HOGENOM" id="CLU_085136_0_0_1"/>
<reference evidence="1 2" key="1">
    <citation type="submission" date="2014-04" db="EMBL/GenBank/DDBJ databases">
        <authorList>
            <consortium name="DOE Joint Genome Institute"/>
            <person name="Kuo A."/>
            <person name="Gay G."/>
            <person name="Dore J."/>
            <person name="Kohler A."/>
            <person name="Nagy L.G."/>
            <person name="Floudas D."/>
            <person name="Copeland A."/>
            <person name="Barry K.W."/>
            <person name="Cichocki N."/>
            <person name="Veneault-Fourrey C."/>
            <person name="LaButti K."/>
            <person name="Lindquist E.A."/>
            <person name="Lipzen A."/>
            <person name="Lundell T."/>
            <person name="Morin E."/>
            <person name="Murat C."/>
            <person name="Sun H."/>
            <person name="Tunlid A."/>
            <person name="Henrissat B."/>
            <person name="Grigoriev I.V."/>
            <person name="Hibbett D.S."/>
            <person name="Martin F."/>
            <person name="Nordberg H.P."/>
            <person name="Cantor M.N."/>
            <person name="Hua S.X."/>
        </authorList>
    </citation>
    <scope>NUCLEOTIDE SEQUENCE [LARGE SCALE GENOMIC DNA]</scope>
    <source>
        <strain evidence="2">h7</strain>
    </source>
</reference>
<dbReference type="OrthoDB" id="3058840at2759"/>
<name>A0A0C3BNR0_HEBCY</name>
<protein>
    <submittedName>
        <fullName evidence="1">Uncharacterized protein</fullName>
    </submittedName>
</protein>